<reference evidence="2" key="2">
    <citation type="journal article" date="2015" name="Gigascience">
        <title>Reconstructing a comprehensive transcriptome assembly of a white-pupal translocated strain of the pest fruit fly Bactrocera cucurbitae.</title>
        <authorList>
            <person name="Sim S.B."/>
            <person name="Calla B."/>
            <person name="Hall B."/>
            <person name="DeRego T."/>
            <person name="Geib S.M."/>
        </authorList>
    </citation>
    <scope>NUCLEOTIDE SEQUENCE</scope>
</reference>
<proteinExistence type="predicted"/>
<feature type="region of interest" description="Disordered" evidence="1">
    <location>
        <begin position="137"/>
        <end position="156"/>
    </location>
</feature>
<protein>
    <submittedName>
        <fullName evidence="2">3-hydroxyisobutyryl-CoA hydrolase, mitochondrial</fullName>
    </submittedName>
</protein>
<reference evidence="2" key="1">
    <citation type="submission" date="2014-11" db="EMBL/GenBank/DDBJ databases">
        <authorList>
            <person name="Geib S."/>
        </authorList>
    </citation>
    <scope>NUCLEOTIDE SEQUENCE</scope>
</reference>
<evidence type="ECO:0000256" key="1">
    <source>
        <dbReference type="SAM" id="MobiDB-lite"/>
    </source>
</evidence>
<keyword evidence="2" id="KW-0378">Hydrolase</keyword>
<name>A0A0A1X5T1_ZEUCU</name>
<feature type="compositionally biased region" description="Acidic residues" evidence="1">
    <location>
        <begin position="141"/>
        <end position="156"/>
    </location>
</feature>
<organism evidence="2">
    <name type="scientific">Zeugodacus cucurbitae</name>
    <name type="common">Melon fruit fly</name>
    <name type="synonym">Bactrocera cucurbitae</name>
    <dbReference type="NCBI Taxonomy" id="28588"/>
    <lineage>
        <taxon>Eukaryota</taxon>
        <taxon>Metazoa</taxon>
        <taxon>Ecdysozoa</taxon>
        <taxon>Arthropoda</taxon>
        <taxon>Hexapoda</taxon>
        <taxon>Insecta</taxon>
        <taxon>Pterygota</taxon>
        <taxon>Neoptera</taxon>
        <taxon>Endopterygota</taxon>
        <taxon>Diptera</taxon>
        <taxon>Brachycera</taxon>
        <taxon>Muscomorpha</taxon>
        <taxon>Tephritoidea</taxon>
        <taxon>Tephritidae</taxon>
        <taxon>Zeugodacus</taxon>
        <taxon>Zeugodacus</taxon>
    </lineage>
</organism>
<gene>
    <name evidence="2" type="primary">hibch</name>
    <name evidence="2" type="ORF">g.35569</name>
</gene>
<accession>A0A0A1X5T1</accession>
<evidence type="ECO:0000313" key="2">
    <source>
        <dbReference type="EMBL" id="JAD06477.1"/>
    </source>
</evidence>
<dbReference type="EMBL" id="GBXI01007815">
    <property type="protein sequence ID" value="JAD06477.1"/>
    <property type="molecule type" value="Transcribed_RNA"/>
</dbReference>
<dbReference type="OrthoDB" id="7903114at2759"/>
<dbReference type="AlphaFoldDB" id="A0A0A1X5T1"/>
<sequence length="201" mass="23104">MANIWHDKRTFVDENKFASAKMQQAHPRVHSVKKKQVFGELKNVIHNQFGITPLKGGLKENQLDTHKDNIAKKRLCVQNEVKKMSIDPIELFDLFDFPKSCCTNSCSKSAAEIWSEYNSIDEIALLKAMEKVRNGGPIRDLDEESNSDAEDFFESEEDLDNSLAKYDKPYLYMEDYGNDDFTSCAVELPKFDFCNDLLLQC</sequence>
<dbReference type="GO" id="GO:0016787">
    <property type="term" value="F:hydrolase activity"/>
    <property type="evidence" value="ECO:0007669"/>
    <property type="project" value="UniProtKB-KW"/>
</dbReference>